<reference evidence="1 2" key="1">
    <citation type="journal article" date="2021" name="Elife">
        <title>Chloroplast acquisition without the gene transfer in kleptoplastic sea slugs, Plakobranchus ocellatus.</title>
        <authorList>
            <person name="Maeda T."/>
            <person name="Takahashi S."/>
            <person name="Yoshida T."/>
            <person name="Shimamura S."/>
            <person name="Takaki Y."/>
            <person name="Nagai Y."/>
            <person name="Toyoda A."/>
            <person name="Suzuki Y."/>
            <person name="Arimoto A."/>
            <person name="Ishii H."/>
            <person name="Satoh N."/>
            <person name="Nishiyama T."/>
            <person name="Hasebe M."/>
            <person name="Maruyama T."/>
            <person name="Minagawa J."/>
            <person name="Obokata J."/>
            <person name="Shigenobu S."/>
        </authorList>
    </citation>
    <scope>NUCLEOTIDE SEQUENCE [LARGE SCALE GENOMIC DNA]</scope>
</reference>
<gene>
    <name evidence="1" type="ORF">PoB_007019100</name>
</gene>
<dbReference type="AlphaFoldDB" id="A0AAV4DHP1"/>
<dbReference type="Proteomes" id="UP000735302">
    <property type="component" value="Unassembled WGS sequence"/>
</dbReference>
<name>A0AAV4DHP1_9GAST</name>
<organism evidence="1 2">
    <name type="scientific">Plakobranchus ocellatus</name>
    <dbReference type="NCBI Taxonomy" id="259542"/>
    <lineage>
        <taxon>Eukaryota</taxon>
        <taxon>Metazoa</taxon>
        <taxon>Spiralia</taxon>
        <taxon>Lophotrochozoa</taxon>
        <taxon>Mollusca</taxon>
        <taxon>Gastropoda</taxon>
        <taxon>Heterobranchia</taxon>
        <taxon>Euthyneura</taxon>
        <taxon>Panpulmonata</taxon>
        <taxon>Sacoglossa</taxon>
        <taxon>Placobranchoidea</taxon>
        <taxon>Plakobranchidae</taxon>
        <taxon>Plakobranchus</taxon>
    </lineage>
</organism>
<accession>A0AAV4DHP1</accession>
<keyword evidence="2" id="KW-1185">Reference proteome</keyword>
<protein>
    <submittedName>
        <fullName evidence="1">Cathepsin d</fullName>
    </submittedName>
</protein>
<sequence>MGPNPGVEVTLAKYIQWKNSQRWNHERARRFILELPIRVTCNMMAECSRLSEKTHLALHPNAKACRSLFRRDKVFDRSPLNLLENLIKSRKALSC</sequence>
<evidence type="ECO:0000313" key="2">
    <source>
        <dbReference type="Proteomes" id="UP000735302"/>
    </source>
</evidence>
<evidence type="ECO:0000313" key="1">
    <source>
        <dbReference type="EMBL" id="GFO43686.1"/>
    </source>
</evidence>
<comment type="caution">
    <text evidence="1">The sequence shown here is derived from an EMBL/GenBank/DDBJ whole genome shotgun (WGS) entry which is preliminary data.</text>
</comment>
<dbReference type="EMBL" id="BLXT01007896">
    <property type="protein sequence ID" value="GFO43686.1"/>
    <property type="molecule type" value="Genomic_DNA"/>
</dbReference>
<proteinExistence type="predicted"/>